<gene>
    <name evidence="1" type="ORF">QVD17_24436</name>
</gene>
<evidence type="ECO:0000313" key="1">
    <source>
        <dbReference type="EMBL" id="KAK1421803.1"/>
    </source>
</evidence>
<dbReference type="EMBL" id="JAUHHV010000006">
    <property type="protein sequence ID" value="KAK1421803.1"/>
    <property type="molecule type" value="Genomic_DNA"/>
</dbReference>
<proteinExistence type="predicted"/>
<dbReference type="Proteomes" id="UP001229421">
    <property type="component" value="Unassembled WGS sequence"/>
</dbReference>
<name>A0AAD8NUL2_TARER</name>
<protein>
    <submittedName>
        <fullName evidence="1">Uncharacterized protein</fullName>
    </submittedName>
</protein>
<reference evidence="1" key="1">
    <citation type="journal article" date="2023" name="bioRxiv">
        <title>Improved chromosome-level genome assembly for marigold (Tagetes erecta).</title>
        <authorList>
            <person name="Jiang F."/>
            <person name="Yuan L."/>
            <person name="Wang S."/>
            <person name="Wang H."/>
            <person name="Xu D."/>
            <person name="Wang A."/>
            <person name="Fan W."/>
        </authorList>
    </citation>
    <scope>NUCLEOTIDE SEQUENCE</scope>
    <source>
        <strain evidence="1">WSJ</strain>
        <tissue evidence="1">Leaf</tissue>
    </source>
</reference>
<organism evidence="1 2">
    <name type="scientific">Tagetes erecta</name>
    <name type="common">African marigold</name>
    <dbReference type="NCBI Taxonomy" id="13708"/>
    <lineage>
        <taxon>Eukaryota</taxon>
        <taxon>Viridiplantae</taxon>
        <taxon>Streptophyta</taxon>
        <taxon>Embryophyta</taxon>
        <taxon>Tracheophyta</taxon>
        <taxon>Spermatophyta</taxon>
        <taxon>Magnoliopsida</taxon>
        <taxon>eudicotyledons</taxon>
        <taxon>Gunneridae</taxon>
        <taxon>Pentapetalae</taxon>
        <taxon>asterids</taxon>
        <taxon>campanulids</taxon>
        <taxon>Asterales</taxon>
        <taxon>Asteraceae</taxon>
        <taxon>Asteroideae</taxon>
        <taxon>Heliantheae alliance</taxon>
        <taxon>Tageteae</taxon>
        <taxon>Tagetes</taxon>
    </lineage>
</organism>
<sequence>MFFVWHLFGGLESMLHTRLVSSIGSFLLSSLKVPCVWAARDALELELLVKLLLSRAWIVICLKLVELMLD</sequence>
<dbReference type="AlphaFoldDB" id="A0AAD8NUL2"/>
<keyword evidence="2" id="KW-1185">Reference proteome</keyword>
<comment type="caution">
    <text evidence="1">The sequence shown here is derived from an EMBL/GenBank/DDBJ whole genome shotgun (WGS) entry which is preliminary data.</text>
</comment>
<evidence type="ECO:0000313" key="2">
    <source>
        <dbReference type="Proteomes" id="UP001229421"/>
    </source>
</evidence>
<accession>A0AAD8NUL2</accession>